<evidence type="ECO:0000313" key="1">
    <source>
        <dbReference type="EMBL" id="RUT48567.1"/>
    </source>
</evidence>
<gene>
    <name evidence="1" type="ORF">EJP82_01085</name>
</gene>
<dbReference type="RefSeq" id="WP_127190161.1">
    <property type="nucleotide sequence ID" value="NZ_RZNY01000001.1"/>
</dbReference>
<reference evidence="1 2" key="1">
    <citation type="submission" date="2018-12" db="EMBL/GenBank/DDBJ databases">
        <authorList>
            <person name="Sun L."/>
            <person name="Chen Z."/>
        </authorList>
    </citation>
    <scope>NUCLEOTIDE SEQUENCE [LARGE SCALE GENOMIC DNA]</scope>
    <source>
        <strain evidence="1 2">DSM 15890</strain>
    </source>
</reference>
<dbReference type="AlphaFoldDB" id="A0A3S1EM70"/>
<keyword evidence="2" id="KW-1185">Reference proteome</keyword>
<dbReference type="OrthoDB" id="2605415at2"/>
<proteinExistence type="predicted"/>
<sequence length="200" mass="22973">MTKLKVELELNWFDSETGSVSDEIKNEVVRGLQDRLISKVEKQVQSTIESKIEEAADKVTDEFLVTVYQERLQNLKIPVKSSSWGSEVKYQSISEFVGKQFDDFLQRKVLNERGERVTYERDAKYTIFEYFARDILGNELESKVSTLISEARQKAEGTVLNTLEKNLREQLSADIISRLNIPSMLKSLQEKAAEIELNGD</sequence>
<protein>
    <submittedName>
        <fullName evidence="1">Uncharacterized protein</fullName>
    </submittedName>
</protein>
<accession>A0A3S1EM70</accession>
<dbReference type="EMBL" id="RZNY01000001">
    <property type="protein sequence ID" value="RUT48567.1"/>
    <property type="molecule type" value="Genomic_DNA"/>
</dbReference>
<comment type="caution">
    <text evidence="1">The sequence shown here is derived from an EMBL/GenBank/DDBJ whole genome shotgun (WGS) entry which is preliminary data.</text>
</comment>
<evidence type="ECO:0000313" key="2">
    <source>
        <dbReference type="Proteomes" id="UP000279446"/>
    </source>
</evidence>
<name>A0A3S1EM70_9BACL</name>
<dbReference type="Proteomes" id="UP000279446">
    <property type="component" value="Unassembled WGS sequence"/>
</dbReference>
<organism evidence="1 2">
    <name type="scientific">Paenibacillus anaericanus</name>
    <dbReference type="NCBI Taxonomy" id="170367"/>
    <lineage>
        <taxon>Bacteria</taxon>
        <taxon>Bacillati</taxon>
        <taxon>Bacillota</taxon>
        <taxon>Bacilli</taxon>
        <taxon>Bacillales</taxon>
        <taxon>Paenibacillaceae</taxon>
        <taxon>Paenibacillus</taxon>
    </lineage>
</organism>